<sequence>MAERGVNEPPIIAVTGPQRGAFGPRFLVACAIRWYGGKPLQLRPGDTWQQHQYDGVVITGGHDIDPVLYTAEPEAVPKYDPERDALEAAIIDDALVHQLPLLGICRGAQLLNARRGGNLYQELRSQRRRTSNRRTVLPLKTLDIVPGSRLADLFGTERAQINSLHNQAINQLGQQLQVSGRDLDGIIQAIEDPEHPFLIGVQWHPEFLLLVRRQRRLFQALIEAASKRSRSSF</sequence>
<dbReference type="EMBL" id="LT629748">
    <property type="protein sequence ID" value="SDT16782.1"/>
    <property type="molecule type" value="Genomic_DNA"/>
</dbReference>
<dbReference type="GO" id="GO:0016740">
    <property type="term" value="F:transferase activity"/>
    <property type="evidence" value="ECO:0007669"/>
    <property type="project" value="UniProtKB-KW"/>
</dbReference>
<dbReference type="PROSITE" id="PS51273">
    <property type="entry name" value="GATASE_TYPE_1"/>
    <property type="match status" value="1"/>
</dbReference>
<dbReference type="InterPro" id="IPR044668">
    <property type="entry name" value="PuuD-like"/>
</dbReference>
<dbReference type="PANTHER" id="PTHR43235:SF1">
    <property type="entry name" value="GLUTAMINE AMIDOTRANSFERASE PB2B2.05-RELATED"/>
    <property type="match status" value="1"/>
</dbReference>
<dbReference type="CDD" id="cd01745">
    <property type="entry name" value="GATase1_2"/>
    <property type="match status" value="1"/>
</dbReference>
<dbReference type="GO" id="GO:0005829">
    <property type="term" value="C:cytosol"/>
    <property type="evidence" value="ECO:0007669"/>
    <property type="project" value="TreeGrafter"/>
</dbReference>
<dbReference type="GO" id="GO:0033969">
    <property type="term" value="F:gamma-glutamyl-gamma-aminobutyrate hydrolase activity"/>
    <property type="evidence" value="ECO:0007669"/>
    <property type="project" value="TreeGrafter"/>
</dbReference>
<reference evidence="2" key="1">
    <citation type="submission" date="2016-10" db="EMBL/GenBank/DDBJ databases">
        <authorList>
            <person name="Varghese N."/>
            <person name="Submissions S."/>
        </authorList>
    </citation>
    <scope>NUCLEOTIDE SEQUENCE [LARGE SCALE GENOMIC DNA]</scope>
    <source>
        <strain evidence="2">2SM5</strain>
    </source>
</reference>
<dbReference type="OrthoDB" id="9813383at2"/>
<dbReference type="SUPFAM" id="SSF52317">
    <property type="entry name" value="Class I glutamine amidotransferase-like"/>
    <property type="match status" value="1"/>
</dbReference>
<dbReference type="Pfam" id="PF07722">
    <property type="entry name" value="Peptidase_C26"/>
    <property type="match status" value="1"/>
</dbReference>
<gene>
    <name evidence="1" type="ORF">SAMN05216198_3863</name>
</gene>
<keyword evidence="2" id="KW-1185">Reference proteome</keyword>
<dbReference type="InterPro" id="IPR011697">
    <property type="entry name" value="Peptidase_C26"/>
</dbReference>
<keyword evidence="1" id="KW-0808">Transferase</keyword>
<keyword evidence="1" id="KW-0315">Glutamine amidotransferase</keyword>
<dbReference type="InterPro" id="IPR029062">
    <property type="entry name" value="Class_I_gatase-like"/>
</dbReference>
<accession>A0A1H1Y5X0</accession>
<dbReference type="GO" id="GO:0006598">
    <property type="term" value="P:polyamine catabolic process"/>
    <property type="evidence" value="ECO:0007669"/>
    <property type="project" value="TreeGrafter"/>
</dbReference>
<dbReference type="RefSeq" id="WP_090276029.1">
    <property type="nucleotide sequence ID" value="NZ_LT629748.1"/>
</dbReference>
<evidence type="ECO:0000313" key="1">
    <source>
        <dbReference type="EMBL" id="SDT16782.1"/>
    </source>
</evidence>
<dbReference type="Proteomes" id="UP000243426">
    <property type="component" value="Chromosome I"/>
</dbReference>
<proteinExistence type="predicted"/>
<organism evidence="1 2">
    <name type="scientific">Halopseudomonas litoralis</name>
    <dbReference type="NCBI Taxonomy" id="797277"/>
    <lineage>
        <taxon>Bacteria</taxon>
        <taxon>Pseudomonadati</taxon>
        <taxon>Pseudomonadota</taxon>
        <taxon>Gammaproteobacteria</taxon>
        <taxon>Pseudomonadales</taxon>
        <taxon>Pseudomonadaceae</taxon>
        <taxon>Halopseudomonas</taxon>
    </lineage>
</organism>
<dbReference type="Gene3D" id="3.40.50.880">
    <property type="match status" value="1"/>
</dbReference>
<evidence type="ECO:0000313" key="2">
    <source>
        <dbReference type="Proteomes" id="UP000243426"/>
    </source>
</evidence>
<dbReference type="AlphaFoldDB" id="A0A1H1Y5X0"/>
<name>A0A1H1Y5X0_9GAMM</name>
<dbReference type="PANTHER" id="PTHR43235">
    <property type="entry name" value="GLUTAMINE AMIDOTRANSFERASE PB2B2.05-RELATED"/>
    <property type="match status" value="1"/>
</dbReference>
<protein>
    <submittedName>
        <fullName evidence="1">Putative glutamine amidotransferase</fullName>
    </submittedName>
</protein>
<dbReference type="STRING" id="797277.SAMN05216198_3863"/>